<keyword evidence="2" id="KW-1185">Reference proteome</keyword>
<organism evidence="1 2">
    <name type="scientific">Marinimicrobium koreense</name>
    <dbReference type="NCBI Taxonomy" id="306545"/>
    <lineage>
        <taxon>Bacteria</taxon>
        <taxon>Pseudomonadati</taxon>
        <taxon>Pseudomonadota</taxon>
        <taxon>Gammaproteobacteria</taxon>
        <taxon>Cellvibrionales</taxon>
        <taxon>Cellvibrionaceae</taxon>
        <taxon>Marinimicrobium</taxon>
    </lineage>
</organism>
<accession>A0A3N1P0J6</accession>
<evidence type="ECO:0000313" key="1">
    <source>
        <dbReference type="EMBL" id="ROQ20767.1"/>
    </source>
</evidence>
<dbReference type="EMBL" id="RJUK01000001">
    <property type="protein sequence ID" value="ROQ20767.1"/>
    <property type="molecule type" value="Genomic_DNA"/>
</dbReference>
<dbReference type="AlphaFoldDB" id="A0A3N1P0J6"/>
<comment type="caution">
    <text evidence="1">The sequence shown here is derived from an EMBL/GenBank/DDBJ whole genome shotgun (WGS) entry which is preliminary data.</text>
</comment>
<sequence length="276" mass="30957">MIFLYSTLFLIGTALIALRLADEHADRAEWVRLAALQPERPAPYDPSLVSELPEPAQRFFNFAITPGTPLYRVAKLRMEGQFSLGSKAAPNYQPMRAEQILAAPEGFVWRMRLKGPMLICGSDSSCWTRFRILGLIPVARQGGNSDHARSAFGRYVAEAVFWTPAALLPGPGITWEAVDTDTARVTLSSGDLSQSVSIHMDKEGQPTHVSFMRWSNANPEKTFRLQPFGGILSDFREIQGFRLPYQVDAGNGFGTDEYFVFFKARINDIHFDHNKR</sequence>
<dbReference type="InterPro" id="IPR046674">
    <property type="entry name" value="DUF6544"/>
</dbReference>
<dbReference type="RefSeq" id="WP_123637867.1">
    <property type="nucleotide sequence ID" value="NZ_RJUK01000001.1"/>
</dbReference>
<dbReference type="OrthoDB" id="3671061at2"/>
<dbReference type="Pfam" id="PF20181">
    <property type="entry name" value="DUF6544"/>
    <property type="match status" value="1"/>
</dbReference>
<name>A0A3N1P0J6_9GAMM</name>
<dbReference type="Proteomes" id="UP000273643">
    <property type="component" value="Unassembled WGS sequence"/>
</dbReference>
<evidence type="ECO:0000313" key="2">
    <source>
        <dbReference type="Proteomes" id="UP000273643"/>
    </source>
</evidence>
<protein>
    <submittedName>
        <fullName evidence="1">Uncharacterized protein</fullName>
    </submittedName>
</protein>
<proteinExistence type="predicted"/>
<reference evidence="1 2" key="1">
    <citation type="submission" date="2018-11" db="EMBL/GenBank/DDBJ databases">
        <title>Genomic Encyclopedia of Type Strains, Phase IV (KMG-IV): sequencing the most valuable type-strain genomes for metagenomic binning, comparative biology and taxonomic classification.</title>
        <authorList>
            <person name="Goeker M."/>
        </authorList>
    </citation>
    <scope>NUCLEOTIDE SEQUENCE [LARGE SCALE GENOMIC DNA]</scope>
    <source>
        <strain evidence="1 2">DSM 16974</strain>
    </source>
</reference>
<gene>
    <name evidence="1" type="ORF">EDC38_1383</name>
</gene>